<proteinExistence type="predicted"/>
<gene>
    <name evidence="3" type="primary">LOC112493978</name>
</gene>
<feature type="region of interest" description="Disordered" evidence="1">
    <location>
        <begin position="19"/>
        <end position="38"/>
    </location>
</feature>
<dbReference type="KEGG" id="ccin:112493978"/>
<reference evidence="3" key="1">
    <citation type="submission" date="2025-08" db="UniProtKB">
        <authorList>
            <consortium name="RefSeq"/>
        </authorList>
    </citation>
    <scope>IDENTIFICATION</scope>
</reference>
<dbReference type="RefSeq" id="XP_024938294.1">
    <property type="nucleotide sequence ID" value="XM_025082526.1"/>
</dbReference>
<sequence>MCTPSSLYRSVFDRVEPNGTRRNEMKWRDDRESERSECEEKEVKERKGEKYERYYKHLSSHTLLRRLENKRSLTYFGVRSEKLSWVKAMKKGKNENTSKVKSAPRAMDKSKIKTKVG</sequence>
<protein>
    <submittedName>
        <fullName evidence="3">Uncharacterized protein LOC112493978 isoform X1</fullName>
    </submittedName>
</protein>
<evidence type="ECO:0000313" key="2">
    <source>
        <dbReference type="Proteomes" id="UP000694920"/>
    </source>
</evidence>
<evidence type="ECO:0000313" key="3">
    <source>
        <dbReference type="RefSeq" id="XP_024938294.1"/>
    </source>
</evidence>
<evidence type="ECO:0000256" key="1">
    <source>
        <dbReference type="SAM" id="MobiDB-lite"/>
    </source>
</evidence>
<dbReference type="AlphaFoldDB" id="A0AAJ7RCV3"/>
<name>A0AAJ7RCV3_CEPCN</name>
<accession>A0AAJ7RCV3</accession>
<dbReference type="Proteomes" id="UP000694920">
    <property type="component" value="Unplaced"/>
</dbReference>
<feature type="region of interest" description="Disordered" evidence="1">
    <location>
        <begin position="92"/>
        <end position="117"/>
    </location>
</feature>
<organism evidence="2 3">
    <name type="scientific">Cephus cinctus</name>
    <name type="common">Wheat stem sawfly</name>
    <dbReference type="NCBI Taxonomy" id="211228"/>
    <lineage>
        <taxon>Eukaryota</taxon>
        <taxon>Metazoa</taxon>
        <taxon>Ecdysozoa</taxon>
        <taxon>Arthropoda</taxon>
        <taxon>Hexapoda</taxon>
        <taxon>Insecta</taxon>
        <taxon>Pterygota</taxon>
        <taxon>Neoptera</taxon>
        <taxon>Endopterygota</taxon>
        <taxon>Hymenoptera</taxon>
        <taxon>Cephoidea</taxon>
        <taxon>Cephidae</taxon>
        <taxon>Cephus</taxon>
    </lineage>
</organism>
<keyword evidence="2" id="KW-1185">Reference proteome</keyword>
<dbReference type="GeneID" id="112493978"/>